<dbReference type="InterPro" id="IPR007568">
    <property type="entry name" value="RTA1"/>
</dbReference>
<evidence type="ECO:0000256" key="2">
    <source>
        <dbReference type="ARBA" id="ARBA00009969"/>
    </source>
</evidence>
<dbReference type="GO" id="GO:0000324">
    <property type="term" value="C:fungal-type vacuole"/>
    <property type="evidence" value="ECO:0007669"/>
    <property type="project" value="TreeGrafter"/>
</dbReference>
<name>A0AAV5QL89_9ASCO</name>
<evidence type="ECO:0000256" key="5">
    <source>
        <dbReference type="ARBA" id="ARBA00023055"/>
    </source>
</evidence>
<feature type="transmembrane region" description="Helical" evidence="9">
    <location>
        <begin position="126"/>
        <end position="148"/>
    </location>
</feature>
<comment type="function">
    <text evidence="7">Catalyzes the ATP-dependent translocation of sphingoid long-chain bases (LCBs) from the cytoplasmic site toward the extracytoplasmic side of the membrane (flip-flop). Involved in the establishment of the functional lipid asymmetry of the plasma membrane. Regulates intracellular levels of LCBs, sphingolipid precursors that are growth inhibitory at increased levels.</text>
</comment>
<evidence type="ECO:0000256" key="9">
    <source>
        <dbReference type="SAM" id="Phobius"/>
    </source>
</evidence>
<feature type="transmembrane region" description="Helical" evidence="9">
    <location>
        <begin position="271"/>
        <end position="293"/>
    </location>
</feature>
<dbReference type="GO" id="GO:0005886">
    <property type="term" value="C:plasma membrane"/>
    <property type="evidence" value="ECO:0007669"/>
    <property type="project" value="UniProtKB-SubCell"/>
</dbReference>
<feature type="transmembrane region" description="Helical" evidence="9">
    <location>
        <begin position="160"/>
        <end position="188"/>
    </location>
</feature>
<keyword evidence="6 9" id="KW-0472">Membrane</keyword>
<evidence type="ECO:0000313" key="11">
    <source>
        <dbReference type="Proteomes" id="UP001360560"/>
    </source>
</evidence>
<comment type="similarity">
    <text evidence="2">Belongs to the lipid-translocating exporter (LTE) (TC 9.A.26.1) family.</text>
</comment>
<keyword evidence="4 9" id="KW-1133">Transmembrane helix</keyword>
<sequence>MIVQDLTTRDPDYRYNFYHNTPGIAGNAVFLALFLVLVISHLFLALKYKQRWLGLCLFLGELLEILAYGGRLGSHNNPYDRGLYILQMFGTTIAPIFIVAGYYYLFAKFVVIYGIKYSIFKNPIMYSYLFMSCDLFSLILQGGGGGVASAESSSHSNSKVGIHIMIGGLVFQVVSMTVFLIFWCLFFYRIYFQSDKEIDPMIVKTQKKSFNHTSYKDHLFNPEFQELRGNKNFQRLPVVVTIGFMAIFIRCCYRVAELCQGWSGYLIIHEAFILVFDAMFMFFSCAIITWPYYPGSVFQGHKIIVAKGLWHFESSQVIDIGEKVIDGEIK</sequence>
<evidence type="ECO:0000313" key="10">
    <source>
        <dbReference type="EMBL" id="GMM35725.1"/>
    </source>
</evidence>
<comment type="caution">
    <text evidence="10">The sequence shown here is derived from an EMBL/GenBank/DDBJ whole genome shotgun (WGS) entry which is preliminary data.</text>
</comment>
<evidence type="ECO:0000256" key="8">
    <source>
        <dbReference type="ARBA" id="ARBA00041117"/>
    </source>
</evidence>
<keyword evidence="5" id="KW-0813">Transport</keyword>
<feature type="transmembrane region" description="Helical" evidence="9">
    <location>
        <begin position="52"/>
        <end position="70"/>
    </location>
</feature>
<dbReference type="GO" id="GO:0006869">
    <property type="term" value="P:lipid transport"/>
    <property type="evidence" value="ECO:0007669"/>
    <property type="project" value="UniProtKB-KW"/>
</dbReference>
<proteinExistence type="inferred from homology"/>
<dbReference type="Proteomes" id="UP001360560">
    <property type="component" value="Unassembled WGS sequence"/>
</dbReference>
<dbReference type="PANTHER" id="PTHR31465">
    <property type="entry name" value="PROTEIN RTA1-RELATED"/>
    <property type="match status" value="1"/>
</dbReference>
<dbReference type="Pfam" id="PF04479">
    <property type="entry name" value="RTA1"/>
    <property type="match status" value="1"/>
</dbReference>
<gene>
    <name evidence="10" type="ORF">DASC09_030500</name>
</gene>
<evidence type="ECO:0000256" key="1">
    <source>
        <dbReference type="ARBA" id="ARBA00004651"/>
    </source>
</evidence>
<protein>
    <recommendedName>
        <fullName evidence="8">Sphingoid long-chain base transporter RSB1</fullName>
    </recommendedName>
</protein>
<organism evidence="10 11">
    <name type="scientific">Saccharomycopsis crataegensis</name>
    <dbReference type="NCBI Taxonomy" id="43959"/>
    <lineage>
        <taxon>Eukaryota</taxon>
        <taxon>Fungi</taxon>
        <taxon>Dikarya</taxon>
        <taxon>Ascomycota</taxon>
        <taxon>Saccharomycotina</taxon>
        <taxon>Saccharomycetes</taxon>
        <taxon>Saccharomycopsidaceae</taxon>
        <taxon>Saccharomycopsis</taxon>
    </lineage>
</organism>
<feature type="transmembrane region" description="Helical" evidence="9">
    <location>
        <begin position="82"/>
        <end position="105"/>
    </location>
</feature>
<keyword evidence="3 9" id="KW-0812">Transmembrane</keyword>
<evidence type="ECO:0000256" key="3">
    <source>
        <dbReference type="ARBA" id="ARBA00022692"/>
    </source>
</evidence>
<evidence type="ECO:0000256" key="7">
    <source>
        <dbReference type="ARBA" id="ARBA00037472"/>
    </source>
</evidence>
<dbReference type="GeneID" id="90073700"/>
<keyword evidence="5" id="KW-0445">Lipid transport</keyword>
<dbReference type="EMBL" id="BTFZ01000011">
    <property type="protein sequence ID" value="GMM35725.1"/>
    <property type="molecule type" value="Genomic_DNA"/>
</dbReference>
<feature type="transmembrane region" description="Helical" evidence="9">
    <location>
        <begin position="236"/>
        <end position="256"/>
    </location>
</feature>
<feature type="transmembrane region" description="Helical" evidence="9">
    <location>
        <begin position="24"/>
        <end position="45"/>
    </location>
</feature>
<dbReference type="RefSeq" id="XP_064852721.1">
    <property type="nucleotide sequence ID" value="XM_064996649.1"/>
</dbReference>
<evidence type="ECO:0000256" key="6">
    <source>
        <dbReference type="ARBA" id="ARBA00023136"/>
    </source>
</evidence>
<keyword evidence="11" id="KW-1185">Reference proteome</keyword>
<reference evidence="10 11" key="1">
    <citation type="journal article" date="2023" name="Elife">
        <title>Identification of key yeast species and microbe-microbe interactions impacting larval growth of Drosophila in the wild.</title>
        <authorList>
            <person name="Mure A."/>
            <person name="Sugiura Y."/>
            <person name="Maeda R."/>
            <person name="Honda K."/>
            <person name="Sakurai N."/>
            <person name="Takahashi Y."/>
            <person name="Watada M."/>
            <person name="Katoh T."/>
            <person name="Gotoh A."/>
            <person name="Gotoh Y."/>
            <person name="Taniguchi I."/>
            <person name="Nakamura K."/>
            <person name="Hayashi T."/>
            <person name="Katayama T."/>
            <person name="Uemura T."/>
            <person name="Hattori Y."/>
        </authorList>
    </citation>
    <scope>NUCLEOTIDE SEQUENCE [LARGE SCALE GENOMIC DNA]</scope>
    <source>
        <strain evidence="10 11">SC-9</strain>
    </source>
</reference>
<evidence type="ECO:0000256" key="4">
    <source>
        <dbReference type="ARBA" id="ARBA00022989"/>
    </source>
</evidence>
<dbReference type="PANTHER" id="PTHR31465:SF9">
    <property type="entry name" value="SPHINGOID LONG-CHAIN BASE TRANSPORTER RSB1"/>
    <property type="match status" value="1"/>
</dbReference>
<comment type="subcellular location">
    <subcellularLocation>
        <location evidence="1">Cell membrane</location>
        <topology evidence="1">Multi-pass membrane protein</topology>
    </subcellularLocation>
</comment>
<accession>A0AAV5QL89</accession>
<dbReference type="AlphaFoldDB" id="A0AAV5QL89"/>